<keyword evidence="2" id="KW-0732">Signal</keyword>
<proteinExistence type="predicted"/>
<reference evidence="7" key="1">
    <citation type="submission" date="2020-10" db="EMBL/GenBank/DDBJ databases">
        <title>Ca. Dormibacterota MAGs.</title>
        <authorList>
            <person name="Montgomery K."/>
        </authorList>
    </citation>
    <scope>NUCLEOTIDE SEQUENCE [LARGE SCALE GENOMIC DNA]</scope>
    <source>
        <strain evidence="7">SC8812_S17_10</strain>
    </source>
</reference>
<evidence type="ECO:0000313" key="8">
    <source>
        <dbReference type="Proteomes" id="UP000612893"/>
    </source>
</evidence>
<organism evidence="7 8">
    <name type="scientific">Candidatus Nephthysia bennettiae</name>
    <dbReference type="NCBI Taxonomy" id="3127016"/>
    <lineage>
        <taxon>Bacteria</taxon>
        <taxon>Bacillati</taxon>
        <taxon>Candidatus Dormiibacterota</taxon>
        <taxon>Candidatus Dormibacteria</taxon>
        <taxon>Candidatus Dormibacterales</taxon>
        <taxon>Candidatus Dormibacteraceae</taxon>
        <taxon>Candidatus Nephthysia</taxon>
    </lineage>
</organism>
<protein>
    <submittedName>
        <fullName evidence="7">LppP/LprE family lipoprotein</fullName>
    </submittedName>
</protein>
<comment type="caution">
    <text evidence="7">The sequence shown here is derived from an EMBL/GenBank/DDBJ whole genome shotgun (WGS) entry which is preliminary data.</text>
</comment>
<keyword evidence="4" id="KW-0564">Palmitate</keyword>
<feature type="region of interest" description="Disordered" evidence="6">
    <location>
        <begin position="25"/>
        <end position="56"/>
    </location>
</feature>
<keyword evidence="5 7" id="KW-0449">Lipoprotein</keyword>
<keyword evidence="3" id="KW-0472">Membrane</keyword>
<evidence type="ECO:0000313" key="7">
    <source>
        <dbReference type="EMBL" id="MBJ7600232.1"/>
    </source>
</evidence>
<evidence type="ECO:0000256" key="1">
    <source>
        <dbReference type="ARBA" id="ARBA00022475"/>
    </source>
</evidence>
<dbReference type="AlphaFoldDB" id="A0A934NF34"/>
<dbReference type="Proteomes" id="UP000612893">
    <property type="component" value="Unassembled WGS sequence"/>
</dbReference>
<evidence type="ECO:0000256" key="3">
    <source>
        <dbReference type="ARBA" id="ARBA00023136"/>
    </source>
</evidence>
<evidence type="ECO:0000256" key="4">
    <source>
        <dbReference type="ARBA" id="ARBA00023139"/>
    </source>
</evidence>
<dbReference type="EMBL" id="JAEKNR010000195">
    <property type="protein sequence ID" value="MBJ7600232.1"/>
    <property type="molecule type" value="Genomic_DNA"/>
</dbReference>
<sequence>MFVRTGFPVAVAAVLLIAACGGQSGSPGSGARRGASPTPSSAFGQPPGEPTAHAPVLASPAGASASFATAADAERFLSANGLSADAPEQTWRPSAVLHVLHATGSGGADYQGDWYFFFAGGRLVGQHFFSHASAQSPVDEATFSVSYNVFQPGDPHCCPSGGQATVRFHWNGSRLTTLDPVPGAIQT</sequence>
<keyword evidence="1" id="KW-1003">Cell membrane</keyword>
<dbReference type="PROSITE" id="PS51257">
    <property type="entry name" value="PROKAR_LIPOPROTEIN"/>
    <property type="match status" value="1"/>
</dbReference>
<name>A0A934NF34_9BACT</name>
<evidence type="ECO:0000256" key="2">
    <source>
        <dbReference type="ARBA" id="ARBA00022729"/>
    </source>
</evidence>
<evidence type="ECO:0000256" key="5">
    <source>
        <dbReference type="ARBA" id="ARBA00023288"/>
    </source>
</evidence>
<evidence type="ECO:0000256" key="6">
    <source>
        <dbReference type="SAM" id="MobiDB-lite"/>
    </source>
</evidence>
<accession>A0A934NF34</accession>
<gene>
    <name evidence="7" type="ORF">JF922_19435</name>
</gene>
<keyword evidence="8" id="KW-1185">Reference proteome</keyword>
<dbReference type="Pfam" id="PF14041">
    <property type="entry name" value="Lipoprotein_21"/>
    <property type="match status" value="1"/>
</dbReference>
<dbReference type="InterPro" id="IPR025971">
    <property type="entry name" value="LppP/LprE"/>
</dbReference>
<dbReference type="RefSeq" id="WP_338203982.1">
    <property type="nucleotide sequence ID" value="NZ_JAEKNR010000195.1"/>
</dbReference>